<gene>
    <name evidence="2" type="ORF">FJTKL_06032</name>
</gene>
<evidence type="ECO:0000313" key="3">
    <source>
        <dbReference type="Proteomes" id="UP001600888"/>
    </source>
</evidence>
<dbReference type="EMBL" id="JBAWTH010000219">
    <property type="protein sequence ID" value="KAL2272724.1"/>
    <property type="molecule type" value="Genomic_DNA"/>
</dbReference>
<keyword evidence="3" id="KW-1185">Reference proteome</keyword>
<sequence length="324" mass="35286">MHQLALGTTFLALQSIQPHPARGPVTVALGAPMTMRTEVGTEDMLGMFLDRLVVPLTWDFGRAPGAGDTTSPGAAGPLGGFFDMVGDRSRAALAHFVPHRVLRDILRESSSQDLAANRAEPSLAWPLFQVMVSFHTAVETAGGRLRLEGVETVEREDARPQCAKFPVMVEFTDKGDRGLQVELECADGLLDEERAGRLESALALVLELLGGEASIDGIMRVITDTAVRQDDRLPTPQSERDSLDYKQETRGSAGSKVDEGRALIIEEAVEECLGRPLEASNNCETFWERGANSMDALVLQKMCEKKGVDVDLRAMFETADMTAW</sequence>
<comment type="caution">
    <text evidence="2">The sequence shown here is derived from an EMBL/GenBank/DDBJ whole genome shotgun (WGS) entry which is preliminary data.</text>
</comment>
<dbReference type="Gene3D" id="3.30.559.30">
    <property type="entry name" value="Nonribosomal peptide synthetase, condensation domain"/>
    <property type="match status" value="1"/>
</dbReference>
<name>A0ABR4DQP9_9PEZI</name>
<evidence type="ECO:0000256" key="1">
    <source>
        <dbReference type="SAM" id="MobiDB-lite"/>
    </source>
</evidence>
<protein>
    <recommendedName>
        <fullName evidence="4">Carrier domain-containing protein</fullName>
    </recommendedName>
</protein>
<dbReference type="SUPFAM" id="SSF52777">
    <property type="entry name" value="CoA-dependent acyltransferases"/>
    <property type="match status" value="1"/>
</dbReference>
<proteinExistence type="predicted"/>
<dbReference type="Proteomes" id="UP001600888">
    <property type="component" value="Unassembled WGS sequence"/>
</dbReference>
<organism evidence="2 3">
    <name type="scientific">Diaporthe vaccinii</name>
    <dbReference type="NCBI Taxonomy" id="105482"/>
    <lineage>
        <taxon>Eukaryota</taxon>
        <taxon>Fungi</taxon>
        <taxon>Dikarya</taxon>
        <taxon>Ascomycota</taxon>
        <taxon>Pezizomycotina</taxon>
        <taxon>Sordariomycetes</taxon>
        <taxon>Sordariomycetidae</taxon>
        <taxon>Diaporthales</taxon>
        <taxon>Diaporthaceae</taxon>
        <taxon>Diaporthe</taxon>
        <taxon>Diaporthe eres species complex</taxon>
    </lineage>
</organism>
<feature type="region of interest" description="Disordered" evidence="1">
    <location>
        <begin position="229"/>
        <end position="257"/>
    </location>
</feature>
<feature type="compositionally biased region" description="Basic and acidic residues" evidence="1">
    <location>
        <begin position="229"/>
        <end position="249"/>
    </location>
</feature>
<evidence type="ECO:0008006" key="4">
    <source>
        <dbReference type="Google" id="ProtNLM"/>
    </source>
</evidence>
<reference evidence="2 3" key="1">
    <citation type="submission" date="2024-03" db="EMBL/GenBank/DDBJ databases">
        <title>A high-quality draft genome sequence of Diaporthe vaccinii, a causative agent of upright dieback and viscid rot disease in cranberry plants.</title>
        <authorList>
            <person name="Sarrasin M."/>
            <person name="Lang B.F."/>
            <person name="Burger G."/>
        </authorList>
    </citation>
    <scope>NUCLEOTIDE SEQUENCE [LARGE SCALE GENOMIC DNA]</scope>
    <source>
        <strain evidence="2 3">IS7</strain>
    </source>
</reference>
<evidence type="ECO:0000313" key="2">
    <source>
        <dbReference type="EMBL" id="KAL2272724.1"/>
    </source>
</evidence>
<accession>A0ABR4DQP9</accession>